<evidence type="ECO:0000313" key="2">
    <source>
        <dbReference type="Proteomes" id="UP000036403"/>
    </source>
</evidence>
<protein>
    <submittedName>
        <fullName evidence="1">Dna-mediated transposase</fullName>
    </submittedName>
</protein>
<reference evidence="1 2" key="1">
    <citation type="submission" date="2015-04" db="EMBL/GenBank/DDBJ databases">
        <title>Lasius niger genome sequencing.</title>
        <authorList>
            <person name="Konorov E.A."/>
            <person name="Nikitin M.A."/>
            <person name="Kirill M.V."/>
            <person name="Chang P."/>
        </authorList>
    </citation>
    <scope>NUCLEOTIDE SEQUENCE [LARGE SCALE GENOMIC DNA]</scope>
    <source>
        <tissue evidence="1">Whole</tissue>
    </source>
</reference>
<gene>
    <name evidence="1" type="ORF">RF55_9485</name>
</gene>
<proteinExistence type="predicted"/>
<organism evidence="1 2">
    <name type="scientific">Lasius niger</name>
    <name type="common">Black garden ant</name>
    <dbReference type="NCBI Taxonomy" id="67767"/>
    <lineage>
        <taxon>Eukaryota</taxon>
        <taxon>Metazoa</taxon>
        <taxon>Ecdysozoa</taxon>
        <taxon>Arthropoda</taxon>
        <taxon>Hexapoda</taxon>
        <taxon>Insecta</taxon>
        <taxon>Pterygota</taxon>
        <taxon>Neoptera</taxon>
        <taxon>Endopterygota</taxon>
        <taxon>Hymenoptera</taxon>
        <taxon>Apocrita</taxon>
        <taxon>Aculeata</taxon>
        <taxon>Formicoidea</taxon>
        <taxon>Formicidae</taxon>
        <taxon>Formicinae</taxon>
        <taxon>Lasius</taxon>
        <taxon>Lasius</taxon>
    </lineage>
</organism>
<name>A0A0J7KKI0_LASNI</name>
<sequence>MLNNLHLVSKWGCDGSSGRSLYKQVFTAFQQSDSDLFMTCLVPLQLYALSENDGKRIFLWQNPRPSSTRYCRVVKLEFIKETAEVIRMEKAKMEKQMKELLPSEVEIPDLPHVTVHHDLCMTMIDGKTCNALTNTNSAQKCNTCGATPANMNDIDEVEKN</sequence>
<dbReference type="PaxDb" id="67767-A0A0J7KKI0"/>
<dbReference type="AlphaFoldDB" id="A0A0J7KKI0"/>
<dbReference type="EMBL" id="LBMM01006298">
    <property type="protein sequence ID" value="KMQ90726.1"/>
    <property type="molecule type" value="Genomic_DNA"/>
</dbReference>
<accession>A0A0J7KKI0</accession>
<dbReference type="Proteomes" id="UP000036403">
    <property type="component" value="Unassembled WGS sequence"/>
</dbReference>
<evidence type="ECO:0000313" key="1">
    <source>
        <dbReference type="EMBL" id="KMQ90726.1"/>
    </source>
</evidence>
<comment type="caution">
    <text evidence="1">The sequence shown here is derived from an EMBL/GenBank/DDBJ whole genome shotgun (WGS) entry which is preliminary data.</text>
</comment>
<dbReference type="OrthoDB" id="7617227at2759"/>
<keyword evidence="2" id="KW-1185">Reference proteome</keyword>